<feature type="non-terminal residue" evidence="2">
    <location>
        <position position="150"/>
    </location>
</feature>
<dbReference type="InterPro" id="IPR017216">
    <property type="entry name" value="HPS3"/>
</dbReference>
<feature type="domain" description="BLOC-2 complex member HPS3 C-terminal" evidence="1">
    <location>
        <begin position="1"/>
        <end position="150"/>
    </location>
</feature>
<evidence type="ECO:0000313" key="3">
    <source>
        <dbReference type="Proteomes" id="UP000570288"/>
    </source>
</evidence>
<comment type="caution">
    <text evidence="2">The sequence shown here is derived from an EMBL/GenBank/DDBJ whole genome shotgun (WGS) entry which is preliminary data.</text>
</comment>
<organism evidence="2 3">
    <name type="scientific">Oxylabes madagascariensis</name>
    <name type="common">white-throated Oxylabes</name>
    <dbReference type="NCBI Taxonomy" id="98144"/>
    <lineage>
        <taxon>Eukaryota</taxon>
        <taxon>Metazoa</taxon>
        <taxon>Chordata</taxon>
        <taxon>Craniata</taxon>
        <taxon>Vertebrata</taxon>
        <taxon>Euteleostomi</taxon>
        <taxon>Archelosauria</taxon>
        <taxon>Archosauria</taxon>
        <taxon>Dinosauria</taxon>
        <taxon>Saurischia</taxon>
        <taxon>Theropoda</taxon>
        <taxon>Coelurosauria</taxon>
        <taxon>Aves</taxon>
        <taxon>Neognathae</taxon>
        <taxon>Neoaves</taxon>
        <taxon>Telluraves</taxon>
        <taxon>Australaves</taxon>
        <taxon>Passeriformes</taxon>
        <taxon>Sylvioidea</taxon>
        <taxon>Timaliidae</taxon>
        <taxon>Oxylabes</taxon>
    </lineage>
</organism>
<gene>
    <name evidence="2" type="primary">Hps3</name>
    <name evidence="2" type="ORF">OXYMAD_R10324</name>
</gene>
<sequence>LQELLLRVTSQYVWRVSRKQLPETKPLKTTEDLINSCSHFGLIVPWVTSIMSVGCSSDKDYHEDISRLQIYFFLPINSVLTIRVLCNTRLGKYEEAIDQLLRRRCPDAAVFYAQHELKGDSQALWWNKLLPELCKRTRLTENDCPVLISS</sequence>
<dbReference type="Pfam" id="PF14763">
    <property type="entry name" value="HPS3_C"/>
    <property type="match status" value="1"/>
</dbReference>
<dbReference type="Proteomes" id="UP000570288">
    <property type="component" value="Unassembled WGS sequence"/>
</dbReference>
<proteinExistence type="predicted"/>
<dbReference type="EMBL" id="VYZR01094341">
    <property type="protein sequence ID" value="NXS01491.1"/>
    <property type="molecule type" value="Genomic_DNA"/>
</dbReference>
<evidence type="ECO:0000313" key="2">
    <source>
        <dbReference type="EMBL" id="NXS01491.1"/>
    </source>
</evidence>
<dbReference type="PANTHER" id="PTHR28633">
    <property type="entry name" value="HERMANSKY-PUDLAK SYNDROME 3 PROTEIN"/>
    <property type="match status" value="1"/>
</dbReference>
<protein>
    <submittedName>
        <fullName evidence="2">HPS3 protein</fullName>
    </submittedName>
</protein>
<dbReference type="OrthoDB" id="10255480at2759"/>
<reference evidence="2 3" key="1">
    <citation type="submission" date="2019-09" db="EMBL/GenBank/DDBJ databases">
        <title>Bird 10,000 Genomes (B10K) Project - Family phase.</title>
        <authorList>
            <person name="Zhang G."/>
        </authorList>
    </citation>
    <scope>NUCLEOTIDE SEQUENCE [LARGE SCALE GENOMIC DNA]</scope>
    <source>
        <strain evidence="2">B10K-DU-002-81</strain>
    </source>
</reference>
<dbReference type="AlphaFoldDB" id="A0A7L2QWW3"/>
<dbReference type="InterPro" id="IPR029438">
    <property type="entry name" value="HPS3_C"/>
</dbReference>
<dbReference type="GO" id="GO:0005737">
    <property type="term" value="C:cytoplasm"/>
    <property type="evidence" value="ECO:0007669"/>
    <property type="project" value="TreeGrafter"/>
</dbReference>
<keyword evidence="3" id="KW-1185">Reference proteome</keyword>
<name>A0A7L2QWW3_9PASS</name>
<evidence type="ECO:0000259" key="1">
    <source>
        <dbReference type="Pfam" id="PF14763"/>
    </source>
</evidence>
<dbReference type="GO" id="GO:0031084">
    <property type="term" value="C:BLOC-2 complex"/>
    <property type="evidence" value="ECO:0007669"/>
    <property type="project" value="TreeGrafter"/>
</dbReference>
<accession>A0A7L2QWW3</accession>
<dbReference type="PANTHER" id="PTHR28633:SF1">
    <property type="entry name" value="BLOC-2 COMPLEX MEMBER HPS3"/>
    <property type="match status" value="1"/>
</dbReference>
<feature type="non-terminal residue" evidence="2">
    <location>
        <position position="1"/>
    </location>
</feature>